<evidence type="ECO:0000313" key="13">
    <source>
        <dbReference type="EMBL" id="MFC3147932.1"/>
    </source>
</evidence>
<proteinExistence type="predicted"/>
<evidence type="ECO:0000259" key="11">
    <source>
        <dbReference type="PROSITE" id="PS50109"/>
    </source>
</evidence>
<dbReference type="SUPFAM" id="SSF47384">
    <property type="entry name" value="Homodimeric domain of signal transducing histidine kinase"/>
    <property type="match status" value="1"/>
</dbReference>
<organism evidence="13 14">
    <name type="scientific">Piscinibacterium candidicorallinum</name>
    <dbReference type="NCBI Taxonomy" id="1793872"/>
    <lineage>
        <taxon>Bacteria</taxon>
        <taxon>Pseudomonadati</taxon>
        <taxon>Pseudomonadota</taxon>
        <taxon>Betaproteobacteria</taxon>
        <taxon>Burkholderiales</taxon>
        <taxon>Piscinibacterium</taxon>
    </lineage>
</organism>
<dbReference type="Gene3D" id="3.30.565.10">
    <property type="entry name" value="Histidine kinase-like ATPase, C-terminal domain"/>
    <property type="match status" value="1"/>
</dbReference>
<keyword evidence="5" id="KW-0597">Phosphoprotein</keyword>
<keyword evidence="7" id="KW-0547">Nucleotide-binding</keyword>
<evidence type="ECO:0000259" key="12">
    <source>
        <dbReference type="PROSITE" id="PS50885"/>
    </source>
</evidence>
<dbReference type="Pfam" id="PF00512">
    <property type="entry name" value="HisKA"/>
    <property type="match status" value="1"/>
</dbReference>
<dbReference type="InterPro" id="IPR003660">
    <property type="entry name" value="HAMP_dom"/>
</dbReference>
<dbReference type="Proteomes" id="UP001595556">
    <property type="component" value="Unassembled WGS sequence"/>
</dbReference>
<feature type="domain" description="Histidine kinase" evidence="11">
    <location>
        <begin position="215"/>
        <end position="418"/>
    </location>
</feature>
<evidence type="ECO:0000313" key="14">
    <source>
        <dbReference type="Proteomes" id="UP001595556"/>
    </source>
</evidence>
<dbReference type="PROSITE" id="PS50109">
    <property type="entry name" value="HIS_KIN"/>
    <property type="match status" value="1"/>
</dbReference>
<dbReference type="EC" id="2.7.13.3" evidence="3"/>
<comment type="catalytic activity">
    <reaction evidence="1">
        <text>ATP + protein L-histidine = ADP + protein N-phospho-L-histidine.</text>
        <dbReference type="EC" id="2.7.13.3"/>
    </reaction>
</comment>
<sequence length="422" mass="45877">MSSPSPSTEARPGRRLYLRVWLAVAIAATLGALGGLSVALLIVDPPGEIAARMTAAAVSLLEQDRVTPARAQRLADSWGTFVRVLNERGEVVVAVQPQGRSVSSTAPVRHRVQLEKGWRLEAGEFGVQRPPWSAFTLPFIGLALAVGLATFPLVSRMTRRLEAFRQSVTRLGDGEWSARVRVEGNDEVTDLARSFNRSAERIEELVRANRSLLANASHELRSPLARIRMAEELLSDVHGVPAGLAPMQEMRTSIRELDELIDEILLASRLEARGATEPAQVVDLAQICMQEAERVGLQIRLAPLTLLGVPQLLRRLVRNLLENARKYGQGQPIDLTLRHSGAVIELTVSDQGGGVPEADRERIFEAFYRRKGGSESQGGVGLGLSLVRQIALQHGGTAHCESNAPQGARFVCRFPASNASSN</sequence>
<dbReference type="SMART" id="SM00304">
    <property type="entry name" value="HAMP"/>
    <property type="match status" value="1"/>
</dbReference>
<dbReference type="InterPro" id="IPR003661">
    <property type="entry name" value="HisK_dim/P_dom"/>
</dbReference>
<reference evidence="14" key="1">
    <citation type="journal article" date="2019" name="Int. J. Syst. Evol. Microbiol.">
        <title>The Global Catalogue of Microorganisms (GCM) 10K type strain sequencing project: providing services to taxonomists for standard genome sequencing and annotation.</title>
        <authorList>
            <consortium name="The Broad Institute Genomics Platform"/>
            <consortium name="The Broad Institute Genome Sequencing Center for Infectious Disease"/>
            <person name="Wu L."/>
            <person name="Ma J."/>
        </authorList>
    </citation>
    <scope>NUCLEOTIDE SEQUENCE [LARGE SCALE GENOMIC DNA]</scope>
    <source>
        <strain evidence="14">KCTC 52168</strain>
    </source>
</reference>
<gene>
    <name evidence="13" type="ORF">ACFOEN_09780</name>
</gene>
<evidence type="ECO:0000256" key="8">
    <source>
        <dbReference type="ARBA" id="ARBA00022777"/>
    </source>
</evidence>
<name>A0ABV7H2S4_9BURK</name>
<keyword evidence="10" id="KW-1133">Transmembrane helix</keyword>
<accession>A0ABV7H2S4</accession>
<dbReference type="PANTHER" id="PTHR44936:SF10">
    <property type="entry name" value="SENSOR PROTEIN RSTB"/>
    <property type="match status" value="1"/>
</dbReference>
<dbReference type="PANTHER" id="PTHR44936">
    <property type="entry name" value="SENSOR PROTEIN CREC"/>
    <property type="match status" value="1"/>
</dbReference>
<keyword evidence="9 13" id="KW-0067">ATP-binding</keyword>
<dbReference type="InterPro" id="IPR004358">
    <property type="entry name" value="Sig_transdc_His_kin-like_C"/>
</dbReference>
<keyword evidence="10" id="KW-0472">Membrane</keyword>
<evidence type="ECO:0000256" key="10">
    <source>
        <dbReference type="SAM" id="Phobius"/>
    </source>
</evidence>
<dbReference type="Gene3D" id="1.10.287.130">
    <property type="match status" value="1"/>
</dbReference>
<evidence type="ECO:0000256" key="9">
    <source>
        <dbReference type="ARBA" id="ARBA00022840"/>
    </source>
</evidence>
<dbReference type="CDD" id="cd00082">
    <property type="entry name" value="HisKA"/>
    <property type="match status" value="1"/>
</dbReference>
<dbReference type="InterPro" id="IPR003594">
    <property type="entry name" value="HATPase_dom"/>
</dbReference>
<dbReference type="RefSeq" id="WP_377303425.1">
    <property type="nucleotide sequence ID" value="NZ_CP180191.1"/>
</dbReference>
<dbReference type="GO" id="GO:0005524">
    <property type="term" value="F:ATP binding"/>
    <property type="evidence" value="ECO:0007669"/>
    <property type="project" value="UniProtKB-KW"/>
</dbReference>
<dbReference type="SUPFAM" id="SSF55874">
    <property type="entry name" value="ATPase domain of HSP90 chaperone/DNA topoisomerase II/histidine kinase"/>
    <property type="match status" value="1"/>
</dbReference>
<evidence type="ECO:0000256" key="2">
    <source>
        <dbReference type="ARBA" id="ARBA00004651"/>
    </source>
</evidence>
<dbReference type="PROSITE" id="PS50885">
    <property type="entry name" value="HAMP"/>
    <property type="match status" value="1"/>
</dbReference>
<dbReference type="SMART" id="SM00388">
    <property type="entry name" value="HisKA"/>
    <property type="match status" value="1"/>
</dbReference>
<dbReference type="Pfam" id="PF02518">
    <property type="entry name" value="HATPase_c"/>
    <property type="match status" value="1"/>
</dbReference>
<protein>
    <recommendedName>
        <fullName evidence="3">histidine kinase</fullName>
        <ecNumber evidence="3">2.7.13.3</ecNumber>
    </recommendedName>
</protein>
<feature type="transmembrane region" description="Helical" evidence="10">
    <location>
        <begin position="20"/>
        <end position="43"/>
    </location>
</feature>
<evidence type="ECO:0000256" key="4">
    <source>
        <dbReference type="ARBA" id="ARBA00022475"/>
    </source>
</evidence>
<dbReference type="SMART" id="SM00387">
    <property type="entry name" value="HATPase_c"/>
    <property type="match status" value="1"/>
</dbReference>
<dbReference type="CDD" id="cd06225">
    <property type="entry name" value="HAMP"/>
    <property type="match status" value="1"/>
</dbReference>
<dbReference type="CDD" id="cd00075">
    <property type="entry name" value="HATPase"/>
    <property type="match status" value="1"/>
</dbReference>
<keyword evidence="4" id="KW-1003">Cell membrane</keyword>
<dbReference type="InterPro" id="IPR005467">
    <property type="entry name" value="His_kinase_dom"/>
</dbReference>
<dbReference type="SUPFAM" id="SSF158472">
    <property type="entry name" value="HAMP domain-like"/>
    <property type="match status" value="1"/>
</dbReference>
<feature type="transmembrane region" description="Helical" evidence="10">
    <location>
        <begin position="135"/>
        <end position="155"/>
    </location>
</feature>
<keyword evidence="14" id="KW-1185">Reference proteome</keyword>
<dbReference type="Gene3D" id="6.10.340.10">
    <property type="match status" value="1"/>
</dbReference>
<evidence type="ECO:0000256" key="3">
    <source>
        <dbReference type="ARBA" id="ARBA00012438"/>
    </source>
</evidence>
<evidence type="ECO:0000256" key="7">
    <source>
        <dbReference type="ARBA" id="ARBA00022741"/>
    </source>
</evidence>
<feature type="domain" description="HAMP" evidence="12">
    <location>
        <begin position="155"/>
        <end position="207"/>
    </location>
</feature>
<keyword evidence="8" id="KW-0418">Kinase</keyword>
<dbReference type="Pfam" id="PF00672">
    <property type="entry name" value="HAMP"/>
    <property type="match status" value="1"/>
</dbReference>
<evidence type="ECO:0000256" key="6">
    <source>
        <dbReference type="ARBA" id="ARBA00022679"/>
    </source>
</evidence>
<comment type="caution">
    <text evidence="13">The sequence shown here is derived from an EMBL/GenBank/DDBJ whole genome shotgun (WGS) entry which is preliminary data.</text>
</comment>
<dbReference type="EMBL" id="JBHRTI010000004">
    <property type="protein sequence ID" value="MFC3147932.1"/>
    <property type="molecule type" value="Genomic_DNA"/>
</dbReference>
<dbReference type="PRINTS" id="PR00344">
    <property type="entry name" value="BCTRLSENSOR"/>
</dbReference>
<dbReference type="InterPro" id="IPR036890">
    <property type="entry name" value="HATPase_C_sf"/>
</dbReference>
<dbReference type="InterPro" id="IPR036097">
    <property type="entry name" value="HisK_dim/P_sf"/>
</dbReference>
<comment type="subcellular location">
    <subcellularLocation>
        <location evidence="2">Cell membrane</location>
        <topology evidence="2">Multi-pass membrane protein</topology>
    </subcellularLocation>
</comment>
<keyword evidence="10" id="KW-0812">Transmembrane</keyword>
<keyword evidence="6" id="KW-0808">Transferase</keyword>
<evidence type="ECO:0000256" key="5">
    <source>
        <dbReference type="ARBA" id="ARBA00022553"/>
    </source>
</evidence>
<evidence type="ECO:0000256" key="1">
    <source>
        <dbReference type="ARBA" id="ARBA00000085"/>
    </source>
</evidence>
<dbReference type="InterPro" id="IPR050980">
    <property type="entry name" value="2C_sensor_his_kinase"/>
</dbReference>